<evidence type="ECO:0000313" key="3">
    <source>
        <dbReference type="Proteomes" id="UP000007939"/>
    </source>
</evidence>
<dbReference type="Proteomes" id="UP000007939">
    <property type="component" value="Chromosome"/>
</dbReference>
<reference evidence="3" key="1">
    <citation type="submission" date="2011-04" db="EMBL/GenBank/DDBJ databases">
        <title>The complete genome of Spirochaeta coccoides DSM 17374.</title>
        <authorList>
            <person name="Lucas S."/>
            <person name="Copeland A."/>
            <person name="Lapidus A."/>
            <person name="Bruce D."/>
            <person name="Goodwin L."/>
            <person name="Pitluck S."/>
            <person name="Peters L."/>
            <person name="Kyrpides N."/>
            <person name="Mavromatis K."/>
            <person name="Pagani I."/>
            <person name="Ivanova N."/>
            <person name="Ovchinnikova G."/>
            <person name="Lu M."/>
            <person name="Detter J.C."/>
            <person name="Tapia R."/>
            <person name="Han C."/>
            <person name="Land M."/>
            <person name="Hauser L."/>
            <person name="Markowitz V."/>
            <person name="Cheng J.-F."/>
            <person name="Hugenholtz P."/>
            <person name="Woyke T."/>
            <person name="Wu D."/>
            <person name="Spring S."/>
            <person name="Schroeder M."/>
            <person name="Brambilla E."/>
            <person name="Klenk H.-P."/>
            <person name="Eisen J.A."/>
        </authorList>
    </citation>
    <scope>NUCLEOTIDE SEQUENCE [LARGE SCALE GENOMIC DNA]</scope>
    <source>
        <strain evidence="3">ATCC BAA-1237 / DSM 17374 / SPN1</strain>
    </source>
</reference>
<keyword evidence="3" id="KW-1185">Reference proteome</keyword>
<dbReference type="KEGG" id="scc:Spico_1224"/>
<sequence length="309" mass="34810">MEVRYMNTSDGFRLACRIWEPRSRRNPVGLLHILHGMAEHSARYEDFASFMTSQGFIVCAHDHRGHGLSVDRPENRGWFSDNDGWFRVAEDAWEISYAVSSDYPDVPVFLFGHSMGSFLARTAMVKHPSFYSGIIICGTAPGQGIAGRLGLALARGEVRRYGSHHVSKRLDKLSFGGYNRRFAPARTAFDWLSRDIHAVDEYVADDNCGFVCTSGFFADLLTGIAYVNDRHVTAQVPRDLPLLIISGDKDPVGKFGRGVRAVYGMYHDANVSDVTLKLFPGGRHEILNEIDKEDVYAYVLDWLRRRVEV</sequence>
<feature type="domain" description="Serine aminopeptidase S33" evidence="1">
    <location>
        <begin position="26"/>
        <end position="291"/>
    </location>
</feature>
<keyword evidence="2" id="KW-0378">Hydrolase</keyword>
<reference evidence="2 3" key="2">
    <citation type="journal article" date="2012" name="Stand. Genomic Sci.">
        <title>Complete genome sequence of the termite hindgut bacterium Spirochaeta coccoides type strain (SPN1(T)), reclassification in the genus Sphaerochaeta as Sphaerochaeta coccoides comb. nov. and emendations of the family Spirochaetaceae and the genus Sphaerochaeta.</title>
        <authorList>
            <person name="Abt B."/>
            <person name="Han C."/>
            <person name="Scheuner C."/>
            <person name="Lu M."/>
            <person name="Lapidus A."/>
            <person name="Nolan M."/>
            <person name="Lucas S."/>
            <person name="Hammon N."/>
            <person name="Deshpande S."/>
            <person name="Cheng J.F."/>
            <person name="Tapia R."/>
            <person name="Goodwin L.A."/>
            <person name="Pitluck S."/>
            <person name="Liolios K."/>
            <person name="Pagani I."/>
            <person name="Ivanova N."/>
            <person name="Mavromatis K."/>
            <person name="Mikhailova N."/>
            <person name="Huntemann M."/>
            <person name="Pati A."/>
            <person name="Chen A."/>
            <person name="Palaniappan K."/>
            <person name="Land M."/>
            <person name="Hauser L."/>
            <person name="Brambilla E.M."/>
            <person name="Rohde M."/>
            <person name="Spring S."/>
            <person name="Gronow S."/>
            <person name="Goker M."/>
            <person name="Woyke T."/>
            <person name="Bristow J."/>
            <person name="Eisen J.A."/>
            <person name="Markowitz V."/>
            <person name="Hugenholtz P."/>
            <person name="Kyrpides N.C."/>
            <person name="Klenk H.P."/>
            <person name="Detter J.C."/>
        </authorList>
    </citation>
    <scope>NUCLEOTIDE SEQUENCE [LARGE SCALE GENOMIC DNA]</scope>
    <source>
        <strain evidence="3">ATCC BAA-1237 / DSM 17374 / SPN1</strain>
    </source>
</reference>
<dbReference type="AlphaFoldDB" id="F4GLP1"/>
<gene>
    <name evidence="2" type="ordered locus">Spico_1224</name>
</gene>
<evidence type="ECO:0000313" key="2">
    <source>
        <dbReference type="EMBL" id="AEC02435.1"/>
    </source>
</evidence>
<dbReference type="HOGENOM" id="CLU_026209_1_0_12"/>
<dbReference type="STRING" id="760011.Spico_1224"/>
<dbReference type="RefSeq" id="WP_013739830.1">
    <property type="nucleotide sequence ID" value="NC_015436.1"/>
</dbReference>
<proteinExistence type="predicted"/>
<dbReference type="PANTHER" id="PTHR11614">
    <property type="entry name" value="PHOSPHOLIPASE-RELATED"/>
    <property type="match status" value="1"/>
</dbReference>
<dbReference type="Pfam" id="PF12146">
    <property type="entry name" value="Hydrolase_4"/>
    <property type="match status" value="1"/>
</dbReference>
<dbReference type="GO" id="GO:0016787">
    <property type="term" value="F:hydrolase activity"/>
    <property type="evidence" value="ECO:0007669"/>
    <property type="project" value="UniProtKB-KW"/>
</dbReference>
<name>F4GLP1_PARC1</name>
<dbReference type="InterPro" id="IPR029058">
    <property type="entry name" value="AB_hydrolase_fold"/>
</dbReference>
<organism evidence="2 3">
    <name type="scientific">Parasphaerochaeta coccoides (strain ATCC BAA-1237 / DSM 17374 / SPN1)</name>
    <name type="common">Sphaerochaeta coccoides</name>
    <dbReference type="NCBI Taxonomy" id="760011"/>
    <lineage>
        <taxon>Bacteria</taxon>
        <taxon>Pseudomonadati</taxon>
        <taxon>Spirochaetota</taxon>
        <taxon>Spirochaetia</taxon>
        <taxon>Spirochaetales</taxon>
        <taxon>Sphaerochaetaceae</taxon>
        <taxon>Parasphaerochaeta</taxon>
    </lineage>
</organism>
<protein>
    <submittedName>
        <fullName evidence="2">Alpha/beta hydrolase fold protein</fullName>
    </submittedName>
</protein>
<dbReference type="InterPro" id="IPR022742">
    <property type="entry name" value="Hydrolase_4"/>
</dbReference>
<dbReference type="InterPro" id="IPR051044">
    <property type="entry name" value="MAG_DAG_Lipase"/>
</dbReference>
<dbReference type="Gene3D" id="3.40.50.1820">
    <property type="entry name" value="alpha/beta hydrolase"/>
    <property type="match status" value="1"/>
</dbReference>
<evidence type="ECO:0000259" key="1">
    <source>
        <dbReference type="Pfam" id="PF12146"/>
    </source>
</evidence>
<accession>F4GLP1</accession>
<dbReference type="eggNOG" id="COG2267">
    <property type="taxonomic scope" value="Bacteria"/>
</dbReference>
<dbReference type="EMBL" id="CP002659">
    <property type="protein sequence ID" value="AEC02435.1"/>
    <property type="molecule type" value="Genomic_DNA"/>
</dbReference>
<dbReference type="SUPFAM" id="SSF53474">
    <property type="entry name" value="alpha/beta-Hydrolases"/>
    <property type="match status" value="1"/>
</dbReference>
<dbReference type="OrthoDB" id="9806902at2"/>